<sequence length="114" mass="13179">MEHNRPYKRKERVSELIQRELGQIILREVELTAITTITRVEVTAKLDFARVYISVLPDDKLNEALKLLGRRSRYLQSLLLRKLNIKPMPTIGFYEDKGAASAAKVEKALLEEKE</sequence>
<proteinExistence type="inferred from homology"/>
<dbReference type="InterPro" id="IPR000238">
    <property type="entry name" value="RbfA"/>
</dbReference>
<dbReference type="PANTHER" id="PTHR33515:SF1">
    <property type="entry name" value="RIBOSOME-BINDING FACTOR A, CHLOROPLASTIC-RELATED"/>
    <property type="match status" value="1"/>
</dbReference>
<evidence type="ECO:0000256" key="2">
    <source>
        <dbReference type="HAMAP-Rule" id="MF_00003"/>
    </source>
</evidence>
<reference evidence="4" key="1">
    <citation type="submission" date="2017-09" db="EMBL/GenBank/DDBJ databases">
        <title>Depth-based differentiation of microbial function through sediment-hosted aquifers and enrichment of novel symbionts in the deep terrestrial subsurface.</title>
        <authorList>
            <person name="Probst A.J."/>
            <person name="Ladd B."/>
            <person name="Jarett J.K."/>
            <person name="Geller-Mcgrath D.E."/>
            <person name="Sieber C.M.K."/>
            <person name="Emerson J.B."/>
            <person name="Anantharaman K."/>
            <person name="Thomas B.C."/>
            <person name="Malmstrom R."/>
            <person name="Stieglmeier M."/>
            <person name="Klingl A."/>
            <person name="Woyke T."/>
            <person name="Ryan C.M."/>
            <person name="Banfield J.F."/>
        </authorList>
    </citation>
    <scope>NUCLEOTIDE SEQUENCE [LARGE SCALE GENOMIC DNA]</scope>
</reference>
<dbReference type="HAMAP" id="MF_00003">
    <property type="entry name" value="RbfA"/>
    <property type="match status" value="1"/>
</dbReference>
<evidence type="ECO:0000313" key="4">
    <source>
        <dbReference type="Proteomes" id="UP000229526"/>
    </source>
</evidence>
<dbReference type="Pfam" id="PF02033">
    <property type="entry name" value="RBFA"/>
    <property type="match status" value="1"/>
</dbReference>
<gene>
    <name evidence="2 3" type="primary">rbfA</name>
    <name evidence="3" type="ORF">COU11_04755</name>
</gene>
<dbReference type="GO" id="GO:0030490">
    <property type="term" value="P:maturation of SSU-rRNA"/>
    <property type="evidence" value="ECO:0007669"/>
    <property type="project" value="UniProtKB-UniRule"/>
</dbReference>
<dbReference type="EMBL" id="PFBD01000031">
    <property type="protein sequence ID" value="PIR86618.1"/>
    <property type="molecule type" value="Genomic_DNA"/>
</dbReference>
<comment type="subcellular location">
    <subcellularLocation>
        <location evidence="2">Cytoplasm</location>
    </subcellularLocation>
</comment>
<organism evidence="3 4">
    <name type="scientific">Candidatus Harrisonbacteria bacterium CG10_big_fil_rev_8_21_14_0_10_49_15</name>
    <dbReference type="NCBI Taxonomy" id="1974587"/>
    <lineage>
        <taxon>Bacteria</taxon>
        <taxon>Candidatus Harrisoniibacteriota</taxon>
    </lineage>
</organism>
<dbReference type="Gene3D" id="3.30.300.20">
    <property type="match status" value="1"/>
</dbReference>
<protein>
    <recommendedName>
        <fullName evidence="2">Ribosome-binding factor A</fullName>
    </recommendedName>
</protein>
<evidence type="ECO:0000256" key="1">
    <source>
        <dbReference type="ARBA" id="ARBA00022517"/>
    </source>
</evidence>
<dbReference type="PANTHER" id="PTHR33515">
    <property type="entry name" value="RIBOSOME-BINDING FACTOR A, CHLOROPLASTIC-RELATED"/>
    <property type="match status" value="1"/>
</dbReference>
<dbReference type="PROSITE" id="PS01319">
    <property type="entry name" value="RBFA"/>
    <property type="match status" value="1"/>
</dbReference>
<comment type="function">
    <text evidence="2">One of several proteins that assist in the late maturation steps of the functional core of the 30S ribosomal subunit. Associates with free 30S ribosomal subunits (but not with 30S subunits that are part of 70S ribosomes or polysomes). Required for efficient processing of 16S rRNA. May interact with the 5'-terminal helix region of 16S rRNA.</text>
</comment>
<evidence type="ECO:0000313" key="3">
    <source>
        <dbReference type="EMBL" id="PIR86618.1"/>
    </source>
</evidence>
<keyword evidence="2" id="KW-0963">Cytoplasm</keyword>
<dbReference type="SUPFAM" id="SSF89919">
    <property type="entry name" value="Ribosome-binding factor A, RbfA"/>
    <property type="match status" value="1"/>
</dbReference>
<dbReference type="GO" id="GO:0043024">
    <property type="term" value="F:ribosomal small subunit binding"/>
    <property type="evidence" value="ECO:0007669"/>
    <property type="project" value="TreeGrafter"/>
</dbReference>
<dbReference type="GO" id="GO:0005829">
    <property type="term" value="C:cytosol"/>
    <property type="evidence" value="ECO:0007669"/>
    <property type="project" value="TreeGrafter"/>
</dbReference>
<dbReference type="InterPro" id="IPR020053">
    <property type="entry name" value="Ribosome-bd_factorA_CS"/>
</dbReference>
<dbReference type="InterPro" id="IPR023799">
    <property type="entry name" value="RbfA_dom_sf"/>
</dbReference>
<dbReference type="AlphaFoldDB" id="A0A2H0UJN5"/>
<dbReference type="Proteomes" id="UP000229526">
    <property type="component" value="Unassembled WGS sequence"/>
</dbReference>
<comment type="subunit">
    <text evidence="2">Monomer. Binds 30S ribosomal subunits, but not 50S ribosomal subunits or 70S ribosomes.</text>
</comment>
<keyword evidence="1 2" id="KW-0690">Ribosome biogenesis</keyword>
<name>A0A2H0UJN5_9BACT</name>
<dbReference type="InterPro" id="IPR015946">
    <property type="entry name" value="KH_dom-like_a/b"/>
</dbReference>
<accession>A0A2H0UJN5</accession>
<comment type="similarity">
    <text evidence="2">Belongs to the RbfA family.</text>
</comment>
<dbReference type="NCBIfam" id="TIGR00082">
    <property type="entry name" value="rbfA"/>
    <property type="match status" value="1"/>
</dbReference>
<comment type="caution">
    <text evidence="3">The sequence shown here is derived from an EMBL/GenBank/DDBJ whole genome shotgun (WGS) entry which is preliminary data.</text>
</comment>